<protein>
    <recommendedName>
        <fullName evidence="3">Peptidase C39 domain-containing protein</fullName>
    </recommendedName>
</protein>
<gene>
    <name evidence="1" type="ORF">DY367_04095</name>
</gene>
<dbReference type="Proteomes" id="UP000285324">
    <property type="component" value="Unassembled WGS sequence"/>
</dbReference>
<dbReference type="EMBL" id="QVXO01000004">
    <property type="protein sequence ID" value="RPJ93099.1"/>
    <property type="molecule type" value="Genomic_DNA"/>
</dbReference>
<dbReference type="RefSeq" id="WP_118931756.1">
    <property type="nucleotide sequence ID" value="NZ_CP061008.1"/>
</dbReference>
<comment type="caution">
    <text evidence="1">The sequence shown here is derived from an EMBL/GenBank/DDBJ whole genome shotgun (WGS) entry which is preliminary data.</text>
</comment>
<evidence type="ECO:0000313" key="1">
    <source>
        <dbReference type="EMBL" id="RPJ93099.1"/>
    </source>
</evidence>
<name>A0A424WIU4_ALCXX</name>
<dbReference type="OrthoDB" id="8908992at2"/>
<sequence>MPNIPSTVTSTAEGFQPAFARVAQNGDFDCAFACIASITGKPLAEVRELAVNRFKHPAHGPYWITEDLIAGLLAHYGWVATVYKEVSKLADVPDLAILMVDYDPDKEIGRHLLFHRASASHSPKTVIAYMVDPAYWIETSAHVRTDLKPLSAAWYIGVHPMATKSAAGK</sequence>
<proteinExistence type="predicted"/>
<evidence type="ECO:0008006" key="3">
    <source>
        <dbReference type="Google" id="ProtNLM"/>
    </source>
</evidence>
<accession>A0A424WIU4</accession>
<dbReference type="AlphaFoldDB" id="A0A424WIU4"/>
<evidence type="ECO:0000313" key="2">
    <source>
        <dbReference type="Proteomes" id="UP000285324"/>
    </source>
</evidence>
<reference evidence="1 2" key="1">
    <citation type="submission" date="2018-08" db="EMBL/GenBank/DDBJ databases">
        <title>Achromobacter xylosoxidans Genome sequencing and assembly.</title>
        <authorList>
            <person name="Wang R."/>
            <person name="Rensing C."/>
            <person name="Li Y."/>
        </authorList>
    </citation>
    <scope>NUCLEOTIDE SEQUENCE [LARGE SCALE GENOMIC DNA]</scope>
    <source>
        <strain evidence="1 2">GD003A</strain>
    </source>
</reference>
<organism evidence="1 2">
    <name type="scientific">Alcaligenes xylosoxydans xylosoxydans</name>
    <name type="common">Achromobacter xylosoxidans</name>
    <dbReference type="NCBI Taxonomy" id="85698"/>
    <lineage>
        <taxon>Bacteria</taxon>
        <taxon>Pseudomonadati</taxon>
        <taxon>Pseudomonadota</taxon>
        <taxon>Betaproteobacteria</taxon>
        <taxon>Burkholderiales</taxon>
        <taxon>Alcaligenaceae</taxon>
        <taxon>Achromobacter</taxon>
    </lineage>
</organism>